<dbReference type="Proteomes" id="UP000055019">
    <property type="component" value="Unassembled WGS sequence"/>
</dbReference>
<feature type="domain" description="MACPF" evidence="2">
    <location>
        <begin position="272"/>
        <end position="615"/>
    </location>
</feature>
<dbReference type="RefSeq" id="WP_061152078.1">
    <property type="nucleotide sequence ID" value="NZ_FCOM02000084.1"/>
</dbReference>
<name>A0A158L253_9BURK</name>
<feature type="compositionally biased region" description="Low complexity" evidence="1">
    <location>
        <begin position="675"/>
        <end position="688"/>
    </location>
</feature>
<gene>
    <name evidence="3" type="ORF">AWB74_07972</name>
</gene>
<organism evidence="3 4">
    <name type="scientific">Caballeronia arvi</name>
    <dbReference type="NCBI Taxonomy" id="1777135"/>
    <lineage>
        <taxon>Bacteria</taxon>
        <taxon>Pseudomonadati</taxon>
        <taxon>Pseudomonadota</taxon>
        <taxon>Betaproteobacteria</taxon>
        <taxon>Burkholderiales</taxon>
        <taxon>Burkholderiaceae</taxon>
        <taxon>Caballeronia</taxon>
    </lineage>
</organism>
<keyword evidence="4" id="KW-1185">Reference proteome</keyword>
<evidence type="ECO:0000256" key="1">
    <source>
        <dbReference type="SAM" id="MobiDB-lite"/>
    </source>
</evidence>
<comment type="caution">
    <text evidence="3">The sequence shown here is derived from an EMBL/GenBank/DDBJ whole genome shotgun (WGS) entry which is preliminary data.</text>
</comment>
<evidence type="ECO:0000313" key="3">
    <source>
        <dbReference type="EMBL" id="SAL87099.1"/>
    </source>
</evidence>
<proteinExistence type="predicted"/>
<reference evidence="3" key="1">
    <citation type="submission" date="2016-01" db="EMBL/GenBank/DDBJ databases">
        <authorList>
            <person name="Peeters C."/>
        </authorList>
    </citation>
    <scope>NUCLEOTIDE SEQUENCE [LARGE SCALE GENOMIC DNA]</scope>
    <source>
        <strain evidence="3">LMG 29317</strain>
    </source>
</reference>
<evidence type="ECO:0000313" key="4">
    <source>
        <dbReference type="Proteomes" id="UP000055019"/>
    </source>
</evidence>
<dbReference type="EMBL" id="FCOM02000084">
    <property type="protein sequence ID" value="SAL87099.1"/>
    <property type="molecule type" value="Genomic_DNA"/>
</dbReference>
<sequence>MISYTLQARDGKSRADAAPDGATLAELRKVFVRTGEMDSEDQFRSGATALALKVVASDEEGATKIADSMVVAIVPIRRSIAFTDKAGAKHQVFVRPDETLAQFRKNNAKLIADADVFLVDGKALGTADEDDTYLRRFDELSVKRDAPPAAAPKVYKLLLLKEGGKPKSIDWPGGGEDKKLEELRTFLGEEAPADLPFLDSSQKPIPLDMEPFETVGGKLGKADEKLGFLRFRFETPRKRNAAATPGASPSGGPSTAAAAAAAAAAGATPSLRDTQDLLSPFLGRPSIPAGAPQDVFDRMDLADQATLLAAMRHLHGLRFVLAPDGSYELERAMRPAFDIEGAEKFVSVVRPATSTRFSASATQIRTLDAIASSLSWNVGGSVGVEGKAASLSVKSDYKEETTRSNETASSELHLRVEYLVARGEVVIDPRSVTLSRPFFEDASALAADARSKPGEDCVDALARILDSYGTHVPLRTIFGGKLIYRQDREIKAGTDKTKTVHDFSSDVQGSYKTVTVSARGGFKTDESATKIYESANQAIEVTASGGNPALALDPYGWAATLSHAGWWNTIAFADVVPILSLLPKDLKEAIIPVLLKSNELASALSTPIDWATYRAQMLKEFMRTQRGGEEISLDASPAPSAQPVASPPIAPQPVANQPVAPQPVAPQPVAPQPAPVQAGQPQTQTQPVRPGGEEVDI</sequence>
<feature type="compositionally biased region" description="Low complexity" evidence="1">
    <location>
        <begin position="635"/>
        <end position="644"/>
    </location>
</feature>
<dbReference type="InterPro" id="IPR020864">
    <property type="entry name" value="MACPF"/>
</dbReference>
<feature type="compositionally biased region" description="Pro residues" evidence="1">
    <location>
        <begin position="660"/>
        <end position="674"/>
    </location>
</feature>
<evidence type="ECO:0000259" key="2">
    <source>
        <dbReference type="PROSITE" id="PS51412"/>
    </source>
</evidence>
<dbReference type="InterPro" id="IPR054586">
    <property type="entry name" value="MACPF_1_fungal"/>
</dbReference>
<dbReference type="AlphaFoldDB" id="A0A158L253"/>
<accession>A0A158L253</accession>
<protein>
    <submittedName>
        <fullName evidence="3">MAC/Perforin domain protein</fullName>
    </submittedName>
</protein>
<dbReference type="PROSITE" id="PS51412">
    <property type="entry name" value="MACPF_2"/>
    <property type="match status" value="1"/>
</dbReference>
<dbReference type="OrthoDB" id="9122659at2"/>
<feature type="region of interest" description="Disordered" evidence="1">
    <location>
        <begin position="631"/>
        <end position="697"/>
    </location>
</feature>
<dbReference type="Pfam" id="PF22693">
    <property type="entry name" value="MACPF_1"/>
    <property type="match status" value="1"/>
</dbReference>